<evidence type="ECO:0000256" key="14">
    <source>
        <dbReference type="PROSITE-ProRule" id="PRU00122"/>
    </source>
</evidence>
<keyword evidence="5" id="KW-0732">Signal</keyword>
<evidence type="ECO:0000256" key="15">
    <source>
        <dbReference type="PROSITE-ProRule" id="PRU00460"/>
    </source>
</evidence>
<dbReference type="InterPro" id="IPR002049">
    <property type="entry name" value="LE_dom"/>
</dbReference>
<dbReference type="GO" id="GO:0030155">
    <property type="term" value="P:regulation of cell adhesion"/>
    <property type="evidence" value="ECO:0007669"/>
    <property type="project" value="InterPro"/>
</dbReference>
<dbReference type="PROSITE" id="PS50027">
    <property type="entry name" value="EGF_LAM_2"/>
    <property type="match status" value="9"/>
</dbReference>
<dbReference type="FunFam" id="2.10.25.10:FF:000074">
    <property type="entry name" value="Laminin subunit alpha"/>
    <property type="match status" value="1"/>
</dbReference>
<feature type="domain" description="Laminin IV type A" evidence="21">
    <location>
        <begin position="1235"/>
        <end position="1425"/>
    </location>
</feature>
<feature type="domain" description="Laminin G" evidence="19">
    <location>
        <begin position="3003"/>
        <end position="3178"/>
    </location>
</feature>
<dbReference type="Gene3D" id="2.60.120.200">
    <property type="match status" value="5"/>
</dbReference>
<comment type="caution">
    <text evidence="23">The sequence shown here is derived from an EMBL/GenBank/DDBJ whole genome shotgun (WGS) entry which is preliminary data.</text>
</comment>
<evidence type="ECO:0000256" key="11">
    <source>
        <dbReference type="ARBA" id="ARBA00023273"/>
    </source>
</evidence>
<dbReference type="SMART" id="SM00281">
    <property type="entry name" value="LamB"/>
    <property type="match status" value="2"/>
</dbReference>
<dbReference type="Pfam" id="PF00055">
    <property type="entry name" value="Laminin_N"/>
    <property type="match status" value="1"/>
</dbReference>
<keyword evidence="7" id="KW-0084">Basement membrane</keyword>
<evidence type="ECO:0000256" key="12">
    <source>
        <dbReference type="ARBA" id="ARBA00023292"/>
    </source>
</evidence>
<feature type="disulfide bond" evidence="14">
    <location>
        <begin position="3151"/>
        <end position="3178"/>
    </location>
</feature>
<dbReference type="GO" id="GO:0009887">
    <property type="term" value="P:animal organ morphogenesis"/>
    <property type="evidence" value="ECO:0007669"/>
    <property type="project" value="TreeGrafter"/>
</dbReference>
<keyword evidence="4" id="KW-0272">Extracellular matrix</keyword>
<feature type="disulfide bond" evidence="15">
    <location>
        <begin position="978"/>
        <end position="987"/>
    </location>
</feature>
<dbReference type="InterPro" id="IPR056863">
    <property type="entry name" value="LMN_ATRN_NET-like_EGF"/>
</dbReference>
<dbReference type="Pfam" id="PF00052">
    <property type="entry name" value="Laminin_B"/>
    <property type="match status" value="2"/>
</dbReference>
<evidence type="ECO:0000313" key="24">
    <source>
        <dbReference type="Proteomes" id="UP001374579"/>
    </source>
</evidence>
<evidence type="ECO:0000256" key="17">
    <source>
        <dbReference type="SAM" id="MobiDB-lite"/>
    </source>
</evidence>
<dbReference type="SUPFAM" id="SSF49899">
    <property type="entry name" value="Concanavalin A-like lectins/glucanases"/>
    <property type="match status" value="5"/>
</dbReference>
<evidence type="ECO:0000256" key="16">
    <source>
        <dbReference type="SAM" id="Coils"/>
    </source>
</evidence>
<feature type="transmembrane region" description="Helical" evidence="18">
    <location>
        <begin position="28"/>
        <end position="48"/>
    </location>
</feature>
<feature type="domain" description="Laminin EGF-like" evidence="20">
    <location>
        <begin position="1575"/>
        <end position="1622"/>
    </location>
</feature>
<evidence type="ECO:0000259" key="22">
    <source>
        <dbReference type="PROSITE" id="PS51117"/>
    </source>
</evidence>
<sequence>MGSEAGDRKRRGSHSADMSVKINTECSCGWICVVAATVFYVSFGLAAAQQPNAGDRGNADQDTRGLFPVVFNLATRARISANATCGEREPEVFCKLVEHVRIFPAENRHCDICDARSENPMQRHPISNAIDGSNAWWQSPPLTNGETYNDVTITLDLGSIYQVAYVIVKAANSPRPGNWILERSLDGQTYEPWQYFAMTDDECYRTYGIRATVGVPTNLRDDQVICTSRYSKLDPLEGGEIFVSIVNGRPGVFQPSRVLLDFTSARYVQLRLQRIRTLNADLMFFEQFSFRDVDPSVTRRYFYSIKDISIGGQCICYGHATYCRRRSDIPDRFQCQCQHNTGGDNCEQCLPLFNQKPWRTGGIQGLGCEACNCHGKAMECAYNATVDAEGSSLNMEGSYEGGGVCLNCQEFTMGINCERCLNGYYRPGGYAPTAPMPCRPCNCRETATSTSQCVPDDSRVDEGLNPGDCICKPGFGGADCRGCAFGYSGYPNCRPCPCNPAGSVDPKACNQPCRCKANVGGRDCGQCLPGYFNLDRNNPDGCMECFCFGVTTQCASAGWGLSEISHMDDWVLSTLEDGGLTLLARRFNGWLEAKTYLLDVNNIDVNISPTSTRYTPNKEVHYWLAPMMFLGNRMSSYGGRLKYTVKFTLDGNLADRFHLPDPDLILRGSGMTIAHGRQYKRENLENMVSIRLTEDEWYHLENRQPVTRQEFMTVLYSLQQLMIKATYHTAQDTVFLRDVSLDVASPLVMSNRTLTSVEQCQCPEGYAGLSCESCTPGWRRESNQLYAGVCRRCECYNHASECDPNTGACQACRHNTAGTNCDQCLPGFYGDPRRGREDDCKPCACPLIAGNNFFAESCIARPTLADREAYECANCQEGYMGVHCERCSPGYYGDPTQPGGMCRRCSCGGNIDPSIPGSCDRATGACNICASNTEGDYCERCRSGYFGSARNGDCQPCACDRQGSSSDSCDQRTGRCDCQPRFVGRQCERCQPGYGDVSQGCVRCSCSGAGSVSRDCDPVSGQCRCRPGIGGKRCDQCASGYFGFSQRGCQRCDCYTPGTNNITQCDPRSGRCLCQPNVVGQRCDTCQVGFYGVDSGQGCRQCGCDSVGSTSYQCDQRSGQCPCRPGVTGRDCAQCQPGYYGFSSAGCQRCQPCNKPGHVCDPNTGECACPPNTMGPNCERCVTNSYNFNNDQGCKTNVEGEQCDRCAPGTFSLQRDNPKGCTECYCFFRSQECMQAPYIWSTITVDTRRVTISPQAREPVVVMDGYLVINSTQVYVDPAVQTRPLYWSMPAELLGDKTVSYNGRLDFIHFFDAPVGSLGTRGTFPLVVLRGNGFELHGDVTALEPNHAESFSIKLHESNWRLPGQQPPVSRRLMMVVLQNVTAILIRATQDGSATYAEIGPIGLEVAEPDRSASSTDIVAYGVEQCECPDRYSGLSCQNPAPGYFRTRPNPGQNFQTPENAIGNVRPCQCYSHSNVCHPETGVCKDCMHNTTGDRCDFCAPGFYGIATRGSPYDCAPCACPLTEPSNNFSPTCRGVGSNLMCTNCSEGHTGSRCERCEYGYYGNPAQLGGKCRPCNCAPEGSLDSRCDPVSGQCRCRSGIQGLRCDGCPDPGQGVQNGVCVSCYEGCTGELLTDLQNLTVPYAHINVSGLTYPWEEVYRIRNETQRLRDRMDALKSTSLDGLKDMKNQVDFYTNVTDNLHNRAVSICGEEMNFTNSRVGNVRMKTNETLHNATDIEKIVDELFKEIKGNISQLRQLVEKLYYNQTGLNVTAALQQAQDILQTILARDFTAEDDEAKAEIMRAEKLSERVRILAKSVTNTTNTANAITEIRKTLNDLYYQSQLAQANALEVVDERSQKLGGLMADLEDKVLDLNEMKGDTDALLKEGQDLIDEAEAALQRLEENILVLQRELSSLNAATEVLERRFDVLRDAMPGLEKLYRDVWKHALDLEKMAAQLEQLFDKVRNLAADPTRAARAYESIIQSIKQAEEAAKRAQKIAQETVETAKLGDLEEEVRQSLERSRRLLREAEQLLDERVEDLAKELGRVKTDFSETEDKHKAAADLLAMLLDGLNRMPQGFRGRLNDIVRKVDQAVERANEANKTVTDIQHGINTDLLPKLKQLEDFDINAIIRNVDKNFQEARKEAQKITTGLPVAKQKGQENMREALSIATKISDLRRKIDEARNITNSMKMSLSGEGNCVRSYRSQLSPGVSNEIRMGVKLNRTGVDMLLLLLQESPQEYLALEIRDNKVRFSWDVGKGPGSVTHDLKLKVFDANLDEEEKWYLIVAKRVGPIGQLKVWPVTGDESKAKEVSGKSLAGLSLMNFNRNTFIYFAGVPDTHQAPPQVTKSKLYGCVGDITIDGDPVGVYNFKTSDGKCKGCSIVPKLMPSTSVYTFNGLGYARLPITSFIYRADRSDITVEFKTFWENSRILFAGNSQAGDFVSIDLVGGKVLVQYYLGGMSKASQETSMTYNSNQWTSVQLQRRRTKANLKMYVEGQTSEDLNFEAPGLNNGLELLSQFMYIGGLPNDFPIEKFTQKDVKQNGNFLGCMRNVKFSQPQDLVSGVFVGLTPGCKDSDIRQVGFNGDGYVMFDGVSLGQQEADISLSFFTSQPNALLMLARDVSTDFYYSVALTDGKLEARLSANSRPTILTSKETYDDNVVHHVGILKNGRQLQLLVDDVIVAQDDLPPGVEAIPMGTNSNLYFGGASIMVNDMAASDVYLDGCVSDVIANGRLIDLSKAKQYSKADIGRCRDSVTLANGDAPAMCEKSNGINNDRPSSLPLLPPRPRTTKRTTTVIATTAAPLTTASGLMETSTCSPFRLMNAGIEQNAKTLGNGESSYAQISKNIRRSELRKNFNISFEFRTFFDDGLLGLLRNNDQSVYFAAQLRGGTVEVVYTFKGQEKRLRSTGNLADGQWHSGQIIKEKTKLRLEVDGQLVKTDKIESRLEIELPLYIGSVPRVEDLQMDVIKHSLRGCVRNLHLSGRPVDIADTDVISGVEHCYVSVEPGVGLTSNSWGIYGMDFDVGTSMKIEAEFKTSKREGVLLTIASDETGLTLELHEGKLMFALTNGDETIRAESNNLDPNEFCMNQWHTVRASLNNNTLHLKVDNQGEIVGLGQPGGGDTPSKSPLLIGGFPSTFEQQPASLSQQGFYGCMRNFVINNQQLDWYQLEITSSLLRTACPL</sequence>
<keyword evidence="10" id="KW-0325">Glycoprotein</keyword>
<reference evidence="23 24" key="1">
    <citation type="submission" date="2024-02" db="EMBL/GenBank/DDBJ databases">
        <title>Chromosome-scale genome assembly of the rough periwinkle Littorina saxatilis.</title>
        <authorList>
            <person name="De Jode A."/>
            <person name="Faria R."/>
            <person name="Formenti G."/>
            <person name="Sims Y."/>
            <person name="Smith T.P."/>
            <person name="Tracey A."/>
            <person name="Wood J.M.D."/>
            <person name="Zagrodzka Z.B."/>
            <person name="Johannesson K."/>
            <person name="Butlin R.K."/>
            <person name="Leder E.H."/>
        </authorList>
    </citation>
    <scope>NUCLEOTIDE SEQUENCE [LARGE SCALE GENOMIC DNA]</scope>
    <source>
        <strain evidence="23">Snail1</strain>
        <tissue evidence="23">Muscle</tissue>
    </source>
</reference>
<feature type="domain" description="Laminin IV type A" evidence="21">
    <location>
        <begin position="565"/>
        <end position="759"/>
    </location>
</feature>
<feature type="domain" description="Laminin N-terminal" evidence="22">
    <location>
        <begin position="62"/>
        <end position="313"/>
    </location>
</feature>
<feature type="coiled-coil region" evidence="16">
    <location>
        <begin position="1883"/>
        <end position="2038"/>
    </location>
</feature>
<feature type="disulfide bond" evidence="14">
    <location>
        <begin position="2722"/>
        <end position="2749"/>
    </location>
</feature>
<dbReference type="SMART" id="SM00136">
    <property type="entry name" value="LamNT"/>
    <property type="match status" value="1"/>
</dbReference>
<feature type="disulfide bond" evidence="15">
    <location>
        <begin position="1104"/>
        <end position="1121"/>
    </location>
</feature>
<dbReference type="GO" id="GO:0005201">
    <property type="term" value="F:extracellular matrix structural constituent"/>
    <property type="evidence" value="ECO:0007669"/>
    <property type="project" value="TreeGrafter"/>
</dbReference>
<feature type="disulfide bond" evidence="15">
    <location>
        <begin position="1575"/>
        <end position="1587"/>
    </location>
</feature>
<feature type="domain" description="Laminin G" evidence="19">
    <location>
        <begin position="2576"/>
        <end position="2749"/>
    </location>
</feature>
<evidence type="ECO:0000259" key="20">
    <source>
        <dbReference type="PROSITE" id="PS50027"/>
    </source>
</evidence>
<evidence type="ECO:0000259" key="21">
    <source>
        <dbReference type="PROSITE" id="PS51115"/>
    </source>
</evidence>
<dbReference type="Pfam" id="PF00054">
    <property type="entry name" value="Laminin_G_1"/>
    <property type="match status" value="1"/>
</dbReference>
<evidence type="ECO:0008006" key="25">
    <source>
        <dbReference type="Google" id="ProtNLM"/>
    </source>
</evidence>
<feature type="disulfide bond" evidence="15">
    <location>
        <begin position="1123"/>
        <end position="1132"/>
    </location>
</feature>
<dbReference type="InterPro" id="IPR009254">
    <property type="entry name" value="Laminin_aI"/>
</dbReference>
<feature type="domain" description="Laminin G" evidence="19">
    <location>
        <begin position="2828"/>
        <end position="2998"/>
    </location>
</feature>
<dbReference type="GO" id="GO:0005102">
    <property type="term" value="F:signaling receptor binding"/>
    <property type="evidence" value="ECO:0007669"/>
    <property type="project" value="InterPro"/>
</dbReference>
<evidence type="ECO:0000256" key="13">
    <source>
        <dbReference type="ARBA" id="ARBA00065619"/>
    </source>
</evidence>
<dbReference type="InterPro" id="IPR000034">
    <property type="entry name" value="Laminin_IV"/>
</dbReference>
<feature type="disulfide bond" evidence="15">
    <location>
        <begin position="1577"/>
        <end position="1594"/>
    </location>
</feature>
<dbReference type="SUPFAM" id="SSF49785">
    <property type="entry name" value="Galactose-binding domain-like"/>
    <property type="match status" value="1"/>
</dbReference>
<dbReference type="InterPro" id="IPR013320">
    <property type="entry name" value="ConA-like_dom_sf"/>
</dbReference>
<keyword evidence="24" id="KW-1185">Reference proteome</keyword>
<evidence type="ECO:0000256" key="8">
    <source>
        <dbReference type="ARBA" id="ARBA00023054"/>
    </source>
</evidence>
<evidence type="ECO:0000256" key="6">
    <source>
        <dbReference type="ARBA" id="ARBA00022737"/>
    </source>
</evidence>
<dbReference type="FunFam" id="2.10.25.10:FF:000067">
    <property type="entry name" value="Laminin subunit gamma 1"/>
    <property type="match status" value="1"/>
</dbReference>
<dbReference type="SUPFAM" id="SSF57196">
    <property type="entry name" value="EGF/Laminin"/>
    <property type="match status" value="11"/>
</dbReference>
<dbReference type="GO" id="GO:0045995">
    <property type="term" value="P:regulation of embryonic development"/>
    <property type="evidence" value="ECO:0007669"/>
    <property type="project" value="InterPro"/>
</dbReference>
<feature type="disulfide bond" evidence="15">
    <location>
        <begin position="1074"/>
        <end position="1083"/>
    </location>
</feature>
<evidence type="ECO:0000256" key="10">
    <source>
        <dbReference type="ARBA" id="ARBA00023180"/>
    </source>
</evidence>
<dbReference type="Proteomes" id="UP001374579">
    <property type="component" value="Unassembled WGS sequence"/>
</dbReference>
<dbReference type="Gene3D" id="2.60.120.260">
    <property type="entry name" value="Galactose-binding domain-like"/>
    <property type="match status" value="1"/>
</dbReference>
<feature type="disulfide bond" evidence="15">
    <location>
        <begin position="1596"/>
        <end position="1605"/>
    </location>
</feature>
<dbReference type="FunFam" id="2.10.25.10:FF:000130">
    <property type="entry name" value="Laminin subunit beta 1"/>
    <property type="match status" value="1"/>
</dbReference>
<evidence type="ECO:0000256" key="4">
    <source>
        <dbReference type="ARBA" id="ARBA00022530"/>
    </source>
</evidence>
<dbReference type="PRINTS" id="PR00011">
    <property type="entry name" value="EGFLAMININ"/>
</dbReference>
<dbReference type="InterPro" id="IPR001791">
    <property type="entry name" value="Laminin_G"/>
</dbReference>
<feature type="domain" description="Laminin EGF-like" evidence="20">
    <location>
        <begin position="496"/>
        <end position="544"/>
    </location>
</feature>
<keyword evidence="3" id="KW-0964">Secreted</keyword>
<feature type="disulfide bond" evidence="15">
    <location>
        <begin position="1004"/>
        <end position="1016"/>
    </location>
</feature>
<evidence type="ECO:0000256" key="2">
    <source>
        <dbReference type="ARBA" id="ARBA00004316"/>
    </source>
</evidence>
<dbReference type="PANTHER" id="PTHR10574:SF436">
    <property type="entry name" value="LAMININ SUBUNIT ALPHA-2"/>
    <property type="match status" value="1"/>
</dbReference>
<dbReference type="SMART" id="SM00180">
    <property type="entry name" value="EGF_Lam"/>
    <property type="match status" value="15"/>
</dbReference>
<dbReference type="GO" id="GO:0030334">
    <property type="term" value="P:regulation of cell migration"/>
    <property type="evidence" value="ECO:0007669"/>
    <property type="project" value="InterPro"/>
</dbReference>
<feature type="disulfide bond" evidence="15">
    <location>
        <begin position="1102"/>
        <end position="1114"/>
    </location>
</feature>
<dbReference type="EMBL" id="JBAMIC010000011">
    <property type="protein sequence ID" value="KAK7100471.1"/>
    <property type="molecule type" value="Genomic_DNA"/>
</dbReference>
<feature type="disulfide bond" evidence="15">
    <location>
        <begin position="1487"/>
        <end position="1496"/>
    </location>
</feature>
<feature type="domain" description="Laminin EGF-like" evidence="20">
    <location>
        <begin position="1102"/>
        <end position="1149"/>
    </location>
</feature>
<keyword evidence="9 15" id="KW-1015">Disulfide bond</keyword>
<dbReference type="FunFam" id="2.60.120.260:FF:000017">
    <property type="entry name" value="Laminin subunit alpha 2"/>
    <property type="match status" value="1"/>
</dbReference>
<keyword evidence="11" id="KW-0966">Cell projection</keyword>
<dbReference type="GO" id="GO:0009888">
    <property type="term" value="P:tissue development"/>
    <property type="evidence" value="ECO:0007669"/>
    <property type="project" value="TreeGrafter"/>
</dbReference>
<dbReference type="CDD" id="cd00110">
    <property type="entry name" value="LamG"/>
    <property type="match status" value="5"/>
</dbReference>
<dbReference type="SMART" id="SM00282">
    <property type="entry name" value="LamG"/>
    <property type="match status" value="5"/>
</dbReference>
<feature type="disulfide bond" evidence="15">
    <location>
        <begin position="959"/>
        <end position="976"/>
    </location>
</feature>
<dbReference type="Pfam" id="PF00053">
    <property type="entry name" value="EGF_laminin"/>
    <property type="match status" value="13"/>
</dbReference>
<comment type="subunit">
    <text evidence="13">Laminin is a complex glycoprotein, consisting of three different polypeptide chains (alpha, beta, gamma), which are bound to each other by disulfide bonds into a cross-shaped molecule comprising one long and three short arms with globules at each end.</text>
</comment>
<dbReference type="Pfam" id="PF06008">
    <property type="entry name" value="Laminin_I"/>
    <property type="match status" value="1"/>
</dbReference>
<dbReference type="Pfam" id="PF24973">
    <property type="entry name" value="EGF_LMN_ATRN"/>
    <property type="match status" value="3"/>
</dbReference>
<dbReference type="FunFam" id="2.10.25.10:FF:000033">
    <property type="entry name" value="Laminin subunit alpha 2"/>
    <property type="match status" value="1"/>
</dbReference>
<feature type="disulfide bond" evidence="15">
    <location>
        <begin position="1025"/>
        <end position="1034"/>
    </location>
</feature>
<dbReference type="FunFam" id="2.10.25.10:FF:000069">
    <property type="entry name" value="Laminin subunit alpha 1"/>
    <property type="match status" value="1"/>
</dbReference>
<dbReference type="GO" id="GO:0007411">
    <property type="term" value="P:axon guidance"/>
    <property type="evidence" value="ECO:0007669"/>
    <property type="project" value="TreeGrafter"/>
</dbReference>
<feature type="domain" description="Laminin G" evidence="19">
    <location>
        <begin position="2190"/>
        <end position="2379"/>
    </location>
</feature>
<dbReference type="PANTHER" id="PTHR10574">
    <property type="entry name" value="NETRIN/LAMININ-RELATED"/>
    <property type="match status" value="1"/>
</dbReference>
<dbReference type="PROSITE" id="PS01248">
    <property type="entry name" value="EGF_LAM_1"/>
    <property type="match status" value="6"/>
</dbReference>
<dbReference type="PROSITE" id="PS51117">
    <property type="entry name" value="LAMININ_NTER"/>
    <property type="match status" value="1"/>
</dbReference>
<dbReference type="FunFam" id="2.10.25.10:FF:000106">
    <property type="entry name" value="Heparan sulfate proteoglycan 2"/>
    <property type="match status" value="2"/>
</dbReference>
<feature type="domain" description="Laminin EGF-like" evidence="20">
    <location>
        <begin position="1052"/>
        <end position="1101"/>
    </location>
</feature>
<evidence type="ECO:0000256" key="9">
    <source>
        <dbReference type="ARBA" id="ARBA00023157"/>
    </source>
</evidence>
<keyword evidence="18" id="KW-0812">Transmembrane</keyword>
<feature type="disulfide bond" evidence="15">
    <location>
        <begin position="1006"/>
        <end position="1023"/>
    </location>
</feature>
<comment type="caution">
    <text evidence="15">Lacks conserved residue(s) required for the propagation of feature annotation.</text>
</comment>
<keyword evidence="18" id="KW-0472">Membrane</keyword>
<dbReference type="CDD" id="cd00055">
    <property type="entry name" value="EGF_Lam"/>
    <property type="match status" value="14"/>
</dbReference>
<feature type="domain" description="Laminin EGF-like" evidence="20">
    <location>
        <begin position="1468"/>
        <end position="1517"/>
    </location>
</feature>
<feature type="region of interest" description="Disordered" evidence="17">
    <location>
        <begin position="2767"/>
        <end position="2789"/>
    </location>
</feature>
<dbReference type="FunFam" id="2.10.25.10:FF:000082">
    <property type="entry name" value="Laminin subunit alpha 1"/>
    <property type="match status" value="1"/>
</dbReference>
<feature type="disulfide bond" evidence="15">
    <location>
        <begin position="929"/>
        <end position="938"/>
    </location>
</feature>
<evidence type="ECO:0000256" key="1">
    <source>
        <dbReference type="ARBA" id="ARBA00004302"/>
    </source>
</evidence>
<keyword evidence="6" id="KW-0677">Repeat</keyword>
<dbReference type="FunFam" id="2.10.25.10:FF:000224">
    <property type="entry name" value="Usherin"/>
    <property type="match status" value="1"/>
</dbReference>
<dbReference type="InterPro" id="IPR000742">
    <property type="entry name" value="EGF"/>
</dbReference>
<keyword evidence="8 16" id="KW-0175">Coiled coil</keyword>
<dbReference type="InterPro" id="IPR008979">
    <property type="entry name" value="Galactose-bd-like_sf"/>
</dbReference>
<proteinExistence type="predicted"/>
<protein>
    <recommendedName>
        <fullName evidence="25">Laminin subunit alpha-2</fullName>
    </recommendedName>
</protein>
<dbReference type="InterPro" id="IPR008211">
    <property type="entry name" value="Laminin_N"/>
</dbReference>
<dbReference type="SMART" id="SM00181">
    <property type="entry name" value="EGF"/>
    <property type="match status" value="13"/>
</dbReference>
<dbReference type="GO" id="GO:0042995">
    <property type="term" value="C:cell projection"/>
    <property type="evidence" value="ECO:0007669"/>
    <property type="project" value="UniProtKB-SubCell"/>
</dbReference>
<keyword evidence="12 15" id="KW-0424">Laminin EGF-like domain</keyword>
<name>A0AAN9G9P0_9CAEN</name>
<dbReference type="FunFam" id="2.10.25.10:FF:000090">
    <property type="entry name" value="laminin subunit alpha"/>
    <property type="match status" value="1"/>
</dbReference>
<feature type="domain" description="Laminin EGF-like" evidence="20">
    <location>
        <begin position="1004"/>
        <end position="1051"/>
    </location>
</feature>
<accession>A0AAN9G9P0</accession>
<dbReference type="PROSITE" id="PS50025">
    <property type="entry name" value="LAM_G_DOMAIN"/>
    <property type="match status" value="5"/>
</dbReference>
<dbReference type="InterPro" id="IPR050440">
    <property type="entry name" value="Laminin/Netrin_ECM"/>
</dbReference>
<evidence type="ECO:0000256" key="7">
    <source>
        <dbReference type="ARBA" id="ARBA00022869"/>
    </source>
</evidence>
<dbReference type="Pfam" id="PF02210">
    <property type="entry name" value="Laminin_G_2"/>
    <property type="match status" value="4"/>
</dbReference>
<comment type="subcellular location">
    <subcellularLocation>
        <location evidence="2">Cell projection</location>
    </subcellularLocation>
    <subcellularLocation>
        <location evidence="1">Secreted</location>
        <location evidence="1">Extracellular space</location>
        <location evidence="1">Extracellular matrix</location>
        <location evidence="1">Basement membrane</location>
    </subcellularLocation>
</comment>
<evidence type="ECO:0000313" key="23">
    <source>
        <dbReference type="EMBL" id="KAK7100471.1"/>
    </source>
</evidence>
<dbReference type="Gene3D" id="2.10.25.10">
    <property type="entry name" value="Laminin"/>
    <property type="match status" value="15"/>
</dbReference>
<feature type="domain" description="Laminin EGF-like" evidence="20">
    <location>
        <begin position="957"/>
        <end position="1003"/>
    </location>
</feature>
<evidence type="ECO:0000256" key="5">
    <source>
        <dbReference type="ARBA" id="ARBA00022729"/>
    </source>
</evidence>
<dbReference type="GO" id="GO:0005604">
    <property type="term" value="C:basement membrane"/>
    <property type="evidence" value="ECO:0007669"/>
    <property type="project" value="UniProtKB-SubCell"/>
</dbReference>
<organism evidence="23 24">
    <name type="scientific">Littorina saxatilis</name>
    <dbReference type="NCBI Taxonomy" id="31220"/>
    <lineage>
        <taxon>Eukaryota</taxon>
        <taxon>Metazoa</taxon>
        <taxon>Spiralia</taxon>
        <taxon>Lophotrochozoa</taxon>
        <taxon>Mollusca</taxon>
        <taxon>Gastropoda</taxon>
        <taxon>Caenogastropoda</taxon>
        <taxon>Littorinimorpha</taxon>
        <taxon>Littorinoidea</taxon>
        <taxon>Littorinidae</taxon>
        <taxon>Littorina</taxon>
    </lineage>
</organism>
<keyword evidence="18" id="KW-1133">Transmembrane helix</keyword>
<evidence type="ECO:0000259" key="19">
    <source>
        <dbReference type="PROSITE" id="PS50025"/>
    </source>
</evidence>
<evidence type="ECO:0000256" key="3">
    <source>
        <dbReference type="ARBA" id="ARBA00022525"/>
    </source>
</evidence>
<feature type="domain" description="Laminin EGF-like" evidence="20">
    <location>
        <begin position="793"/>
        <end position="842"/>
    </location>
</feature>
<feature type="domain" description="Laminin EGF-like" evidence="20">
    <location>
        <begin position="905"/>
        <end position="956"/>
    </location>
</feature>
<feature type="disulfide bond" evidence="15">
    <location>
        <begin position="812"/>
        <end position="821"/>
    </location>
</feature>
<evidence type="ECO:0000256" key="18">
    <source>
        <dbReference type="SAM" id="Phobius"/>
    </source>
</evidence>
<dbReference type="PROSITE" id="PS51115">
    <property type="entry name" value="LAMININ_IVA"/>
    <property type="match status" value="2"/>
</dbReference>
<feature type="disulfide bond" evidence="15">
    <location>
        <begin position="515"/>
        <end position="524"/>
    </location>
</feature>
<feature type="disulfide bond" evidence="15">
    <location>
        <begin position="957"/>
        <end position="969"/>
    </location>
</feature>
<gene>
    <name evidence="23" type="ORF">V1264_023422</name>
</gene>
<feature type="domain" description="Laminin G" evidence="19">
    <location>
        <begin position="2389"/>
        <end position="2571"/>
    </location>
</feature>